<dbReference type="EMBL" id="CP046123">
    <property type="protein sequence ID" value="QGN29179.1"/>
    <property type="molecule type" value="Genomic_DNA"/>
</dbReference>
<gene>
    <name evidence="1" type="ORF">GFU50_06555</name>
</gene>
<dbReference type="AlphaFoldDB" id="A0ABD6YYC9"/>
<reference evidence="1 2" key="1">
    <citation type="submission" date="2019-11" db="EMBL/GenBank/DDBJ databases">
        <title>Detection and genome characteristic of a blood enterococcus casselifavus isolate from Zhengzhou,china.</title>
        <authorList>
            <person name="Wen P."/>
        </authorList>
    </citation>
    <scope>NUCLEOTIDE SEQUENCE [LARGE SCALE GENOMIC DNA]</scope>
    <source>
        <strain evidence="1 2">EC291</strain>
    </source>
</reference>
<protein>
    <submittedName>
        <fullName evidence="1">HK97 gp10 family phage protein</fullName>
    </submittedName>
</protein>
<name>A0ABD6YYC9_ENTCA</name>
<organism evidence="1 2">
    <name type="scientific">Enterococcus casseliflavus</name>
    <name type="common">Enterococcus flavescens</name>
    <dbReference type="NCBI Taxonomy" id="37734"/>
    <lineage>
        <taxon>Bacteria</taxon>
        <taxon>Bacillati</taxon>
        <taxon>Bacillota</taxon>
        <taxon>Bacilli</taxon>
        <taxon>Lactobacillales</taxon>
        <taxon>Enterococcaceae</taxon>
        <taxon>Enterococcus</taxon>
    </lineage>
</organism>
<dbReference type="RefSeq" id="WP_154694364.1">
    <property type="nucleotide sequence ID" value="NZ_CP046123.1"/>
</dbReference>
<evidence type="ECO:0000313" key="1">
    <source>
        <dbReference type="EMBL" id="QGN29179.1"/>
    </source>
</evidence>
<proteinExistence type="predicted"/>
<accession>A0ABD6YYC9</accession>
<dbReference type="Proteomes" id="UP000422837">
    <property type="component" value="Chromosome"/>
</dbReference>
<evidence type="ECO:0000313" key="2">
    <source>
        <dbReference type="Proteomes" id="UP000422837"/>
    </source>
</evidence>
<sequence>MGVEIKGLESLRRKVKAIPQILDDAMWDATFEITELIKQASELRLSSSMKYSSGELLGSLKNEVVVNAQNQIVGRVWSDKQEALFREVGTGPVGEASQKDLPEGFTPVYSQTAWFIPAKDVAVDLEAIYGIPRVTVQGTDFYITKGQPARPFLYPSLVDLIGEAPEIYKEHLQRKLRELK</sequence>